<proteinExistence type="evidence at protein level"/>
<feature type="compositionally biased region" description="Gly residues" evidence="1">
    <location>
        <begin position="1"/>
        <end position="11"/>
    </location>
</feature>
<dbReference type="eggNOG" id="ENOG502R822">
    <property type="taxonomic scope" value="Eukaryota"/>
</dbReference>
<dbReference type="EnsemblPlants" id="Zm00001eb324710_T002">
    <property type="protein sequence ID" value="Zm00001eb324710_P002"/>
    <property type="gene ID" value="Zm00001eb324710"/>
</dbReference>
<dbReference type="PANTHER" id="PTHR37261">
    <property type="entry name" value="40S RIBOSOMAL PROTEIN S27"/>
    <property type="match status" value="1"/>
</dbReference>
<feature type="compositionally biased region" description="Polar residues" evidence="1">
    <location>
        <begin position="1055"/>
        <end position="1065"/>
    </location>
</feature>
<accession>A0A1D6IGX5</accession>
<feature type="region of interest" description="Disordered" evidence="1">
    <location>
        <begin position="865"/>
        <end position="891"/>
    </location>
</feature>
<evidence type="ECO:0000313" key="4">
    <source>
        <dbReference type="Proteomes" id="UP000007305"/>
    </source>
</evidence>
<gene>
    <name evidence="3" type="primary">LOC103633312</name>
    <name evidence="2" type="ORF">ZEAMMB73_Zm00001d021838</name>
</gene>
<keyword evidence="5" id="KW-1267">Proteomics identification</keyword>
<name>A0A1D6IGX5_MAIZE</name>
<evidence type="ECO:0000313" key="3">
    <source>
        <dbReference type="EnsemblPlants" id="Zm00001eb324710_P002"/>
    </source>
</evidence>
<dbReference type="PANTHER" id="PTHR37261:SF1">
    <property type="entry name" value="40S RIBOSOMAL PROTEIN S27"/>
    <property type="match status" value="1"/>
</dbReference>
<dbReference type="Proteomes" id="UP000007305">
    <property type="component" value="Chromosome 7"/>
</dbReference>
<reference evidence="3" key="2">
    <citation type="submission" date="2019-07" db="EMBL/GenBank/DDBJ databases">
        <authorList>
            <person name="Seetharam A."/>
            <person name="Woodhouse M."/>
            <person name="Cannon E."/>
        </authorList>
    </citation>
    <scope>NUCLEOTIDE SEQUENCE [LARGE SCALE GENOMIC DNA]</scope>
    <source>
        <strain evidence="3">cv. B73</strain>
    </source>
</reference>
<dbReference type="GeneID" id="103633312"/>
<sequence>MAASGSGGNEPGGRPWTATSTWVLGPAGGTAEDAVSFETSDYDAEASPAGVVLCRPPADAEGDVHSCPCELTVSFRGKYEIHRVYVRSTARIYELYHSPDAKGTGKDYLCTVRCGLAVKEPQPYGEESMSQRTGSALNSAKREHEAKSVSSGSDEDSWVDVNIPESPAGNKTLTSQERNVIRTCQVNTMAHYEATAEMTDVNPCASLTIRLLSLQSNTSVHIEEIYIFADPVESTNDVSVRGPGNMGGSSLLAMLAPGLMQMSKSRNLKIDGSYFSDKSRDQDSVTCERVTQEAGLCSTNDSKYTSAGIESGMGPTIGVTVSDEKSSQSEFQFKEPNSLPLPVQTLDSTQAPSVKDRRELNTGHPLMNENFTPYNHIERKLDTLLSKVEKVELYCSRFEDSMIKPLGSIEARLQRLEEQFSSFSLDIQSLRGSSAFMSAPDGMPNTKSSQEEAPNDANDRSTSTTDRKPGLVVRAPDFMSDDSCGCNVITNGNQVSCHGPNVVPRLLVKVPDFISQAELTDGNLHDGHALSSEKECKPSPGLIVKVPEFLDDDDDDDDNDSDDEVEGKKQAEVCGDGDAHAWSDDTLKKNTSSNTKSKKTVSINGALASALEALLTSTIGPPSSKPAVCATSNLSAENINDSFSCSRYPGKSGEMPTKYGSVDQFLGTSGDPNLVGAFISFQDIDTTHNSLSKEMLDSEVEINEHNCDLNTEKVAFVAITEPLDVSSQTDKIDESICDGSWMNRQNNGSNFDTMPYIMNIEPLDPSKPPTVFGPVDSGVQVNEDRPSISLLEFLAARNANSCKNDTSEVCLGNEAAEKLSFERTSAGAGKNSKNTSQLLVKKALEIDADERFFLSSVPIGAKFERTSSPAPRTSGHDINNTKEAVSDKECGLEDRENGIRLSSRMDSIFSQCHATDSLSSLSSMESFSAAPATDPVVPGNDTSGNFVEDLAGIGDHPVATLISGEDLQKVCDLLYELKDDMLGMASTAKCTNKSSPSLEVLLAESSDSEVQISDLEEGIASGAGIGSAGLFGTFSSSDDDASAAGEPLGDVADLTTPSEPYTSAFNEPLVDVADLTNPSGTDATSVNEQPSADVVDPLHTSNEPLVSLDDLPNPPEMSFGGSSGEHPDSLI</sequence>
<evidence type="ECO:0007829" key="5">
    <source>
        <dbReference type="PeptideAtlas" id="A0A1D6IGX5"/>
    </source>
</evidence>
<feature type="compositionally biased region" description="Polar residues" evidence="1">
    <location>
        <begin position="866"/>
        <end position="883"/>
    </location>
</feature>
<feature type="region of interest" description="Disordered" evidence="1">
    <location>
        <begin position="547"/>
        <end position="598"/>
    </location>
</feature>
<feature type="region of interest" description="Disordered" evidence="1">
    <location>
        <begin position="123"/>
        <end position="171"/>
    </location>
</feature>
<dbReference type="EMBL" id="CM007650">
    <property type="protein sequence ID" value="ONM58769.1"/>
    <property type="molecule type" value="Genomic_DNA"/>
</dbReference>
<feature type="compositionally biased region" description="Polar residues" evidence="1">
    <location>
        <begin position="128"/>
        <end position="138"/>
    </location>
</feature>
<dbReference type="STRING" id="4577.A0A1D6IGX5"/>
<evidence type="ECO:0000313" key="2">
    <source>
        <dbReference type="EMBL" id="ONM58769.1"/>
    </source>
</evidence>
<feature type="region of interest" description="Disordered" evidence="1">
    <location>
        <begin position="338"/>
        <end position="367"/>
    </location>
</feature>
<organism evidence="3 4">
    <name type="scientific">Zea mays</name>
    <name type="common">Maize</name>
    <dbReference type="NCBI Taxonomy" id="4577"/>
    <lineage>
        <taxon>Eukaryota</taxon>
        <taxon>Viridiplantae</taxon>
        <taxon>Streptophyta</taxon>
        <taxon>Embryophyta</taxon>
        <taxon>Tracheophyta</taxon>
        <taxon>Spermatophyta</taxon>
        <taxon>Magnoliopsida</taxon>
        <taxon>Liliopsida</taxon>
        <taxon>Poales</taxon>
        <taxon>Poaceae</taxon>
        <taxon>PACMAD clade</taxon>
        <taxon>Panicoideae</taxon>
        <taxon>Andropogonodae</taxon>
        <taxon>Andropogoneae</taxon>
        <taxon>Tripsacinae</taxon>
        <taxon>Zea</taxon>
    </lineage>
</organism>
<dbReference type="FunCoup" id="A0A1D6IGX5">
    <property type="interactions" value="1189"/>
</dbReference>
<feature type="region of interest" description="Disordered" evidence="1">
    <location>
        <begin position="1037"/>
        <end position="1131"/>
    </location>
</feature>
<dbReference type="KEGG" id="zma:103633312"/>
<feature type="compositionally biased region" description="Basic and acidic residues" evidence="1">
    <location>
        <begin position="566"/>
        <end position="588"/>
    </location>
</feature>
<feature type="compositionally biased region" description="Polar residues" evidence="1">
    <location>
        <begin position="1076"/>
        <end position="1090"/>
    </location>
</feature>
<dbReference type="OMA" id="NVIRTCQ"/>
<evidence type="ECO:0000256" key="1">
    <source>
        <dbReference type="SAM" id="MobiDB-lite"/>
    </source>
</evidence>
<feature type="compositionally biased region" description="Acidic residues" evidence="1">
    <location>
        <begin position="549"/>
        <end position="565"/>
    </location>
</feature>
<dbReference type="RefSeq" id="XP_008653257.1">
    <property type="nucleotide sequence ID" value="XM_008655035.4"/>
</dbReference>
<keyword evidence="4" id="KW-1185">Reference proteome</keyword>
<dbReference type="OrthoDB" id="1939758at2759"/>
<protein>
    <submittedName>
        <fullName evidence="2 3">Uncharacterized protein</fullName>
    </submittedName>
</protein>
<reference evidence="2 4" key="1">
    <citation type="submission" date="2015-12" db="EMBL/GenBank/DDBJ databases">
        <title>Update maize B73 reference genome by single molecule sequencing technologies.</title>
        <authorList>
            <consortium name="Maize Genome Sequencing Project"/>
            <person name="Ware D."/>
        </authorList>
    </citation>
    <scope>NUCLEOTIDE SEQUENCE [LARGE SCALE GENOMIC DNA]</scope>
    <source>
        <strain evidence="4">cv. B73</strain>
        <tissue evidence="2">Seedling</tissue>
    </source>
</reference>
<dbReference type="IntAct" id="A0A1D6IGX5">
    <property type="interactions" value="61"/>
</dbReference>
<dbReference type="Gramene" id="Zm00001eb324710_T002">
    <property type="protein sequence ID" value="Zm00001eb324710_P002"/>
    <property type="gene ID" value="Zm00001eb324710"/>
</dbReference>
<dbReference type="AlphaFoldDB" id="A0A1D6IGX5"/>
<dbReference type="ExpressionAtlas" id="A0A1D6IGX5">
    <property type="expression patterns" value="baseline and differential"/>
</dbReference>
<dbReference type="PaxDb" id="4577-GRMZM2G380732_P01"/>
<reference evidence="3" key="3">
    <citation type="submission" date="2021-05" db="UniProtKB">
        <authorList>
            <consortium name="EnsemblPlants"/>
        </authorList>
    </citation>
    <scope>IDENTIFICATION</scope>
    <source>
        <strain evidence="3">cv. B73</strain>
    </source>
</reference>
<feature type="region of interest" description="Disordered" evidence="1">
    <location>
        <begin position="1"/>
        <end position="25"/>
    </location>
</feature>
<feature type="region of interest" description="Disordered" evidence="1">
    <location>
        <begin position="434"/>
        <end position="470"/>
    </location>
</feature>